<gene>
    <name evidence="2" type="ORF">J15TS10_15540</name>
</gene>
<dbReference type="EMBL" id="BOSM01000002">
    <property type="protein sequence ID" value="GIP57740.1"/>
    <property type="molecule type" value="Genomic_DNA"/>
</dbReference>
<dbReference type="PROSITE" id="PS51257">
    <property type="entry name" value="PROKAR_LIPOPROTEIN"/>
    <property type="match status" value="1"/>
</dbReference>
<proteinExistence type="predicted"/>
<dbReference type="Proteomes" id="UP000681290">
    <property type="component" value="Unassembled WGS sequence"/>
</dbReference>
<evidence type="ECO:0000313" key="3">
    <source>
        <dbReference type="Proteomes" id="UP000681290"/>
    </source>
</evidence>
<comment type="caution">
    <text evidence="2">The sequence shown here is derived from an EMBL/GenBank/DDBJ whole genome shotgun (WGS) entry which is preliminary data.</text>
</comment>
<protein>
    <recommendedName>
        <fullName evidence="4">Secreted protein</fullName>
    </recommendedName>
</protein>
<organism evidence="2 3">
    <name type="scientific">Paenibacillus woosongensis</name>
    <dbReference type="NCBI Taxonomy" id="307580"/>
    <lineage>
        <taxon>Bacteria</taxon>
        <taxon>Bacillati</taxon>
        <taxon>Bacillota</taxon>
        <taxon>Bacilli</taxon>
        <taxon>Bacillales</taxon>
        <taxon>Paenibacillaceae</taxon>
        <taxon>Paenibacillus</taxon>
    </lineage>
</organism>
<evidence type="ECO:0000313" key="2">
    <source>
        <dbReference type="EMBL" id="GIP57740.1"/>
    </source>
</evidence>
<feature type="transmembrane region" description="Helical" evidence="1">
    <location>
        <begin position="12"/>
        <end position="31"/>
    </location>
</feature>
<accession>A0ABQ4MP13</accession>
<keyword evidence="3" id="KW-1185">Reference proteome</keyword>
<keyword evidence="1" id="KW-1133">Transmembrane helix</keyword>
<keyword evidence="1" id="KW-0812">Transmembrane</keyword>
<evidence type="ECO:0000256" key="1">
    <source>
        <dbReference type="SAM" id="Phobius"/>
    </source>
</evidence>
<reference evidence="2 3" key="1">
    <citation type="submission" date="2021-03" db="EMBL/GenBank/DDBJ databases">
        <title>Antimicrobial resistance genes in bacteria isolated from Japanese honey, and their potential for conferring macrolide and lincosamide resistance in the American foulbrood pathogen Paenibacillus larvae.</title>
        <authorList>
            <person name="Okamoto M."/>
            <person name="Kumagai M."/>
            <person name="Kanamori H."/>
            <person name="Takamatsu D."/>
        </authorList>
    </citation>
    <scope>NUCLEOTIDE SEQUENCE [LARGE SCALE GENOMIC DNA]</scope>
    <source>
        <strain evidence="2 3">J15TS10</strain>
    </source>
</reference>
<sequence length="68" mass="7348">MSDVRLVRVVRVVRVVCVVCVVCGVCGVCGVCSCEVSDIVGEGPNAKKSRIHFPHGPFIELESFFPIN</sequence>
<keyword evidence="1" id="KW-0472">Membrane</keyword>
<name>A0ABQ4MP13_9BACL</name>
<evidence type="ECO:0008006" key="4">
    <source>
        <dbReference type="Google" id="ProtNLM"/>
    </source>
</evidence>